<evidence type="ECO:0000313" key="1">
    <source>
        <dbReference type="EMBL" id="ERG66171.1"/>
    </source>
</evidence>
<organism evidence="1 2">
    <name type="scientific">Exiguobacterium chiriqhucha RW-2</name>
    <dbReference type="NCBI Taxonomy" id="1345023"/>
    <lineage>
        <taxon>Bacteria</taxon>
        <taxon>Bacillati</taxon>
        <taxon>Bacillota</taxon>
        <taxon>Bacilli</taxon>
        <taxon>Bacillales</taxon>
        <taxon>Bacillales Family XII. Incertae Sedis</taxon>
        <taxon>Exiguobacterium</taxon>
    </lineage>
</organism>
<dbReference type="PATRIC" id="fig|1345023.5.peg.1639"/>
<name>U1MW75_9BACL</name>
<reference evidence="1 2" key="1">
    <citation type="journal article" date="2013" name="Genome Announc.">
        <title>Draft Genome Sequence of Exiguobacterium pavilionensis Strain RW-2, with Wide Thermal, Salinity, and pH Tolerance, Isolated from Modern Freshwater Microbialites.</title>
        <authorList>
            <person name="White R.A.III."/>
            <person name="Grassa C.J."/>
            <person name="Suttle C.A."/>
        </authorList>
    </citation>
    <scope>NUCLEOTIDE SEQUENCE [LARGE SCALE GENOMIC DNA]</scope>
    <source>
        <strain evidence="1 2">RW-2</strain>
    </source>
</reference>
<accession>U1MW75</accession>
<dbReference type="STRING" id="1385984.GCA_000702565_02145"/>
<dbReference type="RefSeq" id="WP_021066798.1">
    <property type="nucleotide sequence ID" value="NZ_ATCL01000020.1"/>
</dbReference>
<dbReference type="Proteomes" id="UP000016464">
    <property type="component" value="Unassembled WGS sequence"/>
</dbReference>
<protein>
    <submittedName>
        <fullName evidence="1">Uncharacterized protein</fullName>
    </submittedName>
</protein>
<dbReference type="AlphaFoldDB" id="U1MW75"/>
<proteinExistence type="predicted"/>
<comment type="caution">
    <text evidence="1">The sequence shown here is derived from an EMBL/GenBank/DDBJ whole genome shotgun (WGS) entry which is preliminary data.</text>
</comment>
<sequence>MRPEETWEHLTNLSNEDISFSYEDVNRMIAFNPTEQVLYMQSLFLPMAFRWMRDLSNFYSYTSIPKSYYEAHSIQYGWKALKTKYNLSMKNYREGVRFLEICENVTKRDITKKEANEALNILMQLGQSWVLDFGNTSEQESKETIAITGLETTTAEVIDSKELTKVNQHEGNSVDIQEEVAEHDSLIYETVEKDKETDTVKENIILMTQELNTEQERIMITPLKEQINPFVDFMHQYDLTTADYSKIFDEHTKKIEYSIDTNINQKIIDELSTSPRSIIITGNAGDGKTRICRNVYDQLVETEFEGWPESGIEEITYNDYTIRIIKDLSELRDEIIVSELKKMQETLQETEPKLYFLIAANEGKLTHTLVKYPELKSLKDIIIPQFMSPNKEFKEAEHVKVYNLLYASSSVYAEKIIEGWNEEENWSICGECSSRHKCIINDNHIAMSNKTTRNRMMRMYKSLDMNGKHMTMRELLIHLAYTQTGGMTCRTVHEASQSEEIEELAKKSYYENFFGNNLRPEVFEEISGIQEFKSLDPGYISDSLIDDFLLNGDLSSQEKTRDSHTMLFKKGIDVENGAYYEEVKMYRSNINGDNVNGVELMSKWFPRLRRKYYFESKDNKKVEQLIPYRHRHEFIGILHKGKIEHSTKIKLVDGLNTFFAKRMVHSPSHQLYVASDSLLVHQIIGLDQINFVVQEKNEDIDQTSTTLTLSINEIELEVNLVTFEYLMRLSNGGMLNVLREHVEILLNSFRNRLIPLKKQDEEILQILKFDYTQGAFILETIEIKPPYVDTDEEVDEDEDY</sequence>
<dbReference type="OrthoDB" id="9801841at2"/>
<keyword evidence="2" id="KW-1185">Reference proteome</keyword>
<gene>
    <name evidence="1" type="ORF">M467_02655</name>
</gene>
<dbReference type="EMBL" id="ATCL01000020">
    <property type="protein sequence ID" value="ERG66171.1"/>
    <property type="molecule type" value="Genomic_DNA"/>
</dbReference>
<dbReference type="eggNOG" id="COG1703">
    <property type="taxonomic scope" value="Bacteria"/>
</dbReference>
<evidence type="ECO:0000313" key="2">
    <source>
        <dbReference type="Proteomes" id="UP000016464"/>
    </source>
</evidence>